<dbReference type="InterPro" id="IPR006507">
    <property type="entry name" value="UPF0283"/>
</dbReference>
<name>A0A1E5CRW6_9VIBR</name>
<evidence type="ECO:0000256" key="2">
    <source>
        <dbReference type="ARBA" id="ARBA00008255"/>
    </source>
</evidence>
<evidence type="ECO:0000256" key="1">
    <source>
        <dbReference type="ARBA" id="ARBA00004429"/>
    </source>
</evidence>
<dbReference type="AlphaFoldDB" id="A0A1E5CRW6"/>
<dbReference type="EMBL" id="AJYW02000262">
    <property type="protein sequence ID" value="OEE72598.1"/>
    <property type="molecule type" value="Genomic_DNA"/>
</dbReference>
<evidence type="ECO:0008006" key="10">
    <source>
        <dbReference type="Google" id="ProtNLM"/>
    </source>
</evidence>
<dbReference type="PANTHER" id="PTHR39342:SF1">
    <property type="entry name" value="UPF0283 MEMBRANE PROTEIN YCJF"/>
    <property type="match status" value="1"/>
</dbReference>
<dbReference type="PANTHER" id="PTHR39342">
    <property type="entry name" value="UPF0283 MEMBRANE PROTEIN YCJF"/>
    <property type="match status" value="1"/>
</dbReference>
<evidence type="ECO:0000256" key="3">
    <source>
        <dbReference type="ARBA" id="ARBA00022475"/>
    </source>
</evidence>
<comment type="subcellular location">
    <subcellularLocation>
        <location evidence="1">Cell inner membrane</location>
        <topology evidence="1">Multi-pass membrane protein</topology>
    </subcellularLocation>
</comment>
<evidence type="ECO:0000313" key="8">
    <source>
        <dbReference type="EMBL" id="OEE72598.1"/>
    </source>
</evidence>
<dbReference type="GO" id="GO:0005886">
    <property type="term" value="C:plasma membrane"/>
    <property type="evidence" value="ECO:0007669"/>
    <property type="project" value="UniProtKB-SubCell"/>
</dbReference>
<keyword evidence="3" id="KW-1003">Cell membrane</keyword>
<gene>
    <name evidence="8" type="ORF">A130_00955</name>
</gene>
<keyword evidence="7" id="KW-0472">Membrane</keyword>
<evidence type="ECO:0000256" key="7">
    <source>
        <dbReference type="ARBA" id="ARBA00023136"/>
    </source>
</evidence>
<dbReference type="InterPro" id="IPR021147">
    <property type="entry name" value="DUF697"/>
</dbReference>
<evidence type="ECO:0000256" key="5">
    <source>
        <dbReference type="ARBA" id="ARBA00022692"/>
    </source>
</evidence>
<keyword evidence="6" id="KW-1133">Transmembrane helix</keyword>
<evidence type="ECO:0000313" key="9">
    <source>
        <dbReference type="Proteomes" id="UP000094165"/>
    </source>
</evidence>
<evidence type="ECO:0000256" key="6">
    <source>
        <dbReference type="ARBA" id="ARBA00022989"/>
    </source>
</evidence>
<keyword evidence="5" id="KW-0812">Transmembrane</keyword>
<protein>
    <recommendedName>
        <fullName evidence="10">DUF697 domain-containing protein</fullName>
    </recommendedName>
</protein>
<keyword evidence="4" id="KW-0997">Cell inner membrane</keyword>
<proteinExistence type="inferred from homology"/>
<evidence type="ECO:0000256" key="4">
    <source>
        <dbReference type="ARBA" id="ARBA00022519"/>
    </source>
</evidence>
<comment type="caution">
    <text evidence="8">The sequence shown here is derived from an EMBL/GenBank/DDBJ whole genome shotgun (WGS) entry which is preliminary data.</text>
</comment>
<keyword evidence="9" id="KW-1185">Reference proteome</keyword>
<organism evidence="8 9">
    <name type="scientific">Vibrio genomosp. F6 str. FF-238</name>
    <dbReference type="NCBI Taxonomy" id="1191298"/>
    <lineage>
        <taxon>Bacteria</taxon>
        <taxon>Pseudomonadati</taxon>
        <taxon>Pseudomonadota</taxon>
        <taxon>Gammaproteobacteria</taxon>
        <taxon>Vibrionales</taxon>
        <taxon>Vibrionaceae</taxon>
        <taxon>Vibrio</taxon>
    </lineage>
</organism>
<dbReference type="Pfam" id="PF05128">
    <property type="entry name" value="DUF697"/>
    <property type="match status" value="1"/>
</dbReference>
<reference evidence="8 9" key="1">
    <citation type="journal article" date="2012" name="Science">
        <title>Ecological populations of bacteria act as socially cohesive units of antibiotic production and resistance.</title>
        <authorList>
            <person name="Cordero O.X."/>
            <person name="Wildschutte H."/>
            <person name="Kirkup B."/>
            <person name="Proehl S."/>
            <person name="Ngo L."/>
            <person name="Hussain F."/>
            <person name="Le Roux F."/>
            <person name="Mincer T."/>
            <person name="Polz M.F."/>
        </authorList>
    </citation>
    <scope>NUCLEOTIDE SEQUENCE [LARGE SCALE GENOMIC DNA]</scope>
    <source>
        <strain evidence="8 9">FF-238</strain>
    </source>
</reference>
<dbReference type="NCBIfam" id="TIGR01620">
    <property type="entry name" value="hyp_HI0043"/>
    <property type="match status" value="1"/>
</dbReference>
<accession>A0A1E5CRW6</accession>
<comment type="similarity">
    <text evidence="2">Belongs to the UPF0283 family.</text>
</comment>
<dbReference type="Proteomes" id="UP000094165">
    <property type="component" value="Unassembled WGS sequence"/>
</dbReference>
<sequence length="109" mass="11765">MIDKLADIYGVELGYWSRVKLFKLVLINMAAAGASELAVDASMDLLSMDLAGKVSARAGQGIGVGILTARLGIKAMSLLRPIPWKKDRAVRLSTIRKQIVNKVQTVGIK</sequence>